<evidence type="ECO:0000313" key="3">
    <source>
        <dbReference type="Proteomes" id="UP000694380"/>
    </source>
</evidence>
<evidence type="ECO:0000313" key="2">
    <source>
        <dbReference type="Ensembl" id="ENSCPBP00000003562.1"/>
    </source>
</evidence>
<sequence>MYAKGKGSAVPSDSQARENRQPPLRSPWAGGGVWPPAGPGPRQRVG</sequence>
<organism evidence="2 3">
    <name type="scientific">Chrysemys picta bellii</name>
    <name type="common">Western painted turtle</name>
    <name type="synonym">Emys bellii</name>
    <dbReference type="NCBI Taxonomy" id="8478"/>
    <lineage>
        <taxon>Eukaryota</taxon>
        <taxon>Metazoa</taxon>
        <taxon>Chordata</taxon>
        <taxon>Craniata</taxon>
        <taxon>Vertebrata</taxon>
        <taxon>Euteleostomi</taxon>
        <taxon>Archelosauria</taxon>
        <taxon>Testudinata</taxon>
        <taxon>Testudines</taxon>
        <taxon>Cryptodira</taxon>
        <taxon>Durocryptodira</taxon>
        <taxon>Testudinoidea</taxon>
        <taxon>Emydidae</taxon>
        <taxon>Chrysemys</taxon>
    </lineage>
</organism>
<reference evidence="2" key="1">
    <citation type="submission" date="2025-08" db="UniProtKB">
        <authorList>
            <consortium name="Ensembl"/>
        </authorList>
    </citation>
    <scope>IDENTIFICATION</scope>
</reference>
<dbReference type="Ensembl" id="ENSCPBT00000004353.1">
    <property type="protein sequence ID" value="ENSCPBP00000003562.1"/>
    <property type="gene ID" value="ENSCPBG00000002899.1"/>
</dbReference>
<name>A0A8C3FAR6_CHRPI</name>
<accession>A0A8C3FAR6</accession>
<feature type="region of interest" description="Disordered" evidence="1">
    <location>
        <begin position="1"/>
        <end position="46"/>
    </location>
</feature>
<reference evidence="2" key="2">
    <citation type="submission" date="2025-09" db="UniProtKB">
        <authorList>
            <consortium name="Ensembl"/>
        </authorList>
    </citation>
    <scope>IDENTIFICATION</scope>
</reference>
<evidence type="ECO:0000256" key="1">
    <source>
        <dbReference type="SAM" id="MobiDB-lite"/>
    </source>
</evidence>
<proteinExistence type="predicted"/>
<keyword evidence="3" id="KW-1185">Reference proteome</keyword>
<protein>
    <submittedName>
        <fullName evidence="2">Uncharacterized protein</fullName>
    </submittedName>
</protein>
<dbReference type="Proteomes" id="UP000694380">
    <property type="component" value="Unplaced"/>
</dbReference>
<dbReference type="AlphaFoldDB" id="A0A8C3FAR6"/>